<evidence type="ECO:0000256" key="8">
    <source>
        <dbReference type="ARBA" id="ARBA00022679"/>
    </source>
</evidence>
<sequence>MFDGYLTLKDVDVSGKRVFVRVDYNVPLDEYGNIVDDVRIRETIPTINYLLDRNAKIILASHLGRPKGKPDPKYSLYPVAKRLERLLGKEVKFLPDCIGKEVEEVVFNMKEGDIILLENLRFHKEEETNDPDFAKKLASLAEIYVIDAFGTCHRKHSSVYGIKDFIQPVVMGFLLERELEYFRKALLNPQRPVVAFLGGSKVSSKLGVIEFLIDKVDKIFIGGAMAFTFIKAMGYNVGSSLVEDDMLEKALEIIEKAKQKDVKFYLPVDFVCGQAVSDQTPVIEVPWQEIPKGWLGLDIGHASIVLIKEILKDVQTIVWNGPMGVFEIEKFKMGTFELAHAIAESPALSIAGGGDTDYAIHKAGVVDKISYLSTGGGAFLELLEGKQLPCLQAITKKET</sequence>
<feature type="binding site" evidence="14">
    <location>
        <position position="154"/>
    </location>
    <ligand>
        <name>(2R)-3-phosphoglycerate</name>
        <dbReference type="ChEBI" id="CHEBI:58272"/>
    </ligand>
</feature>
<dbReference type="PIRSF" id="PIRSF000724">
    <property type="entry name" value="Pgk"/>
    <property type="match status" value="1"/>
</dbReference>
<comment type="similarity">
    <text evidence="3 13 16">Belongs to the phosphoglycerate kinase family.</text>
</comment>
<feature type="binding site" evidence="13">
    <location>
        <position position="39"/>
    </location>
    <ligand>
        <name>substrate</name>
    </ligand>
</feature>
<evidence type="ECO:0000313" key="18">
    <source>
        <dbReference type="Proteomes" id="UP000001369"/>
    </source>
</evidence>
<evidence type="ECO:0000256" key="7">
    <source>
        <dbReference type="ARBA" id="ARBA00022490"/>
    </source>
</evidence>
<proteinExistence type="inferred from homology"/>
<keyword evidence="11 13" id="KW-0067">ATP-binding</keyword>
<evidence type="ECO:0000256" key="4">
    <source>
        <dbReference type="ARBA" id="ARBA00011245"/>
    </source>
</evidence>
<dbReference type="RefSeq" id="WP_012674107.1">
    <property type="nucleotide sequence ID" value="NC_012438.1"/>
</dbReference>
<feature type="binding site" evidence="13 15">
    <location>
        <position position="327"/>
    </location>
    <ligand>
        <name>ATP</name>
        <dbReference type="ChEBI" id="CHEBI:30616"/>
    </ligand>
</feature>
<keyword evidence="8 13" id="KW-0808">Transferase</keyword>
<evidence type="ECO:0000256" key="14">
    <source>
        <dbReference type="PIRSR" id="PIRSR000724-1"/>
    </source>
</evidence>
<dbReference type="GO" id="GO:0006094">
    <property type="term" value="P:gluconeogenesis"/>
    <property type="evidence" value="ECO:0007669"/>
    <property type="project" value="TreeGrafter"/>
</dbReference>
<feature type="binding site" evidence="13 15">
    <location>
        <position position="205"/>
    </location>
    <ligand>
        <name>ATP</name>
        <dbReference type="ChEBI" id="CHEBI:30616"/>
    </ligand>
</feature>
<keyword evidence="18" id="KW-1185">Reference proteome</keyword>
<organism evidence="17 18">
    <name type="scientific">Sulfurihydrogenibium azorense (strain DSM 15241 / OCM 825 / Az-Fu1)</name>
    <dbReference type="NCBI Taxonomy" id="204536"/>
    <lineage>
        <taxon>Bacteria</taxon>
        <taxon>Pseudomonadati</taxon>
        <taxon>Aquificota</taxon>
        <taxon>Aquificia</taxon>
        <taxon>Aquificales</taxon>
        <taxon>Hydrogenothermaceae</taxon>
        <taxon>Sulfurihydrogenibium</taxon>
    </lineage>
</organism>
<dbReference type="InterPro" id="IPR001576">
    <property type="entry name" value="Phosphoglycerate_kinase"/>
</dbReference>
<evidence type="ECO:0000256" key="1">
    <source>
        <dbReference type="ARBA" id="ARBA00000642"/>
    </source>
</evidence>
<feature type="binding site" evidence="13">
    <location>
        <position position="154"/>
    </location>
    <ligand>
        <name>substrate</name>
    </ligand>
</feature>
<evidence type="ECO:0000256" key="5">
    <source>
        <dbReference type="ARBA" id="ARBA00013061"/>
    </source>
</evidence>
<evidence type="ECO:0000256" key="12">
    <source>
        <dbReference type="ARBA" id="ARBA00023152"/>
    </source>
</evidence>
<dbReference type="InterPro" id="IPR036043">
    <property type="entry name" value="Phosphoglycerate_kinase_sf"/>
</dbReference>
<dbReference type="eggNOG" id="COG0126">
    <property type="taxonomic scope" value="Bacteria"/>
</dbReference>
<keyword evidence="12 13" id="KW-0324">Glycolysis</keyword>
<comment type="subcellular location">
    <subcellularLocation>
        <location evidence="13">Cytoplasm</location>
    </subcellularLocation>
</comment>
<feature type="binding site" evidence="13">
    <location>
        <position position="121"/>
    </location>
    <ligand>
        <name>substrate</name>
    </ligand>
</feature>
<feature type="binding site" evidence="13 14">
    <location>
        <begin position="62"/>
        <end position="65"/>
    </location>
    <ligand>
        <name>substrate</name>
    </ligand>
</feature>
<dbReference type="PANTHER" id="PTHR11406">
    <property type="entry name" value="PHOSPHOGLYCERATE KINASE"/>
    <property type="match status" value="1"/>
</dbReference>
<dbReference type="STRING" id="204536.SULAZ_0482"/>
<evidence type="ECO:0000256" key="10">
    <source>
        <dbReference type="ARBA" id="ARBA00022777"/>
    </source>
</evidence>
<dbReference type="SUPFAM" id="SSF53748">
    <property type="entry name" value="Phosphoglycerate kinase"/>
    <property type="match status" value="1"/>
</dbReference>
<protein>
    <recommendedName>
        <fullName evidence="6 13">Phosphoglycerate kinase</fullName>
        <ecNumber evidence="5 13">2.7.2.3</ecNumber>
    </recommendedName>
</protein>
<dbReference type="Gene3D" id="3.40.50.1260">
    <property type="entry name" value="Phosphoglycerate kinase, N-terminal domain"/>
    <property type="match status" value="2"/>
</dbReference>
<keyword evidence="7 13" id="KW-0963">Cytoplasm</keyword>
<evidence type="ECO:0000256" key="9">
    <source>
        <dbReference type="ARBA" id="ARBA00022741"/>
    </source>
</evidence>
<dbReference type="PROSITE" id="PS00111">
    <property type="entry name" value="PGLYCERATE_KINASE"/>
    <property type="match status" value="1"/>
</dbReference>
<evidence type="ECO:0000256" key="3">
    <source>
        <dbReference type="ARBA" id="ARBA00008982"/>
    </source>
</evidence>
<dbReference type="InterPro" id="IPR015911">
    <property type="entry name" value="Phosphoglycerate_kinase_CS"/>
</dbReference>
<feature type="binding site" evidence="14">
    <location>
        <position position="39"/>
    </location>
    <ligand>
        <name>(2R)-3-phosphoglycerate</name>
        <dbReference type="ChEBI" id="CHEBI:58272"/>
    </ligand>
</feature>
<dbReference type="AlphaFoldDB" id="C1DTN7"/>
<dbReference type="PANTHER" id="PTHR11406:SF23">
    <property type="entry name" value="PHOSPHOGLYCERATE KINASE 1, CHLOROPLASTIC-RELATED"/>
    <property type="match status" value="1"/>
</dbReference>
<dbReference type="GO" id="GO:0005524">
    <property type="term" value="F:ATP binding"/>
    <property type="evidence" value="ECO:0007669"/>
    <property type="project" value="UniProtKB-KW"/>
</dbReference>
<dbReference type="HOGENOM" id="CLU_025427_0_2_0"/>
<dbReference type="EC" id="2.7.2.3" evidence="5 13"/>
<feature type="binding site" evidence="13">
    <location>
        <position position="296"/>
    </location>
    <ligand>
        <name>ATP</name>
        <dbReference type="ChEBI" id="CHEBI:30616"/>
    </ligand>
</feature>
<dbReference type="EMBL" id="CP001229">
    <property type="protein sequence ID" value="ACN98786.1"/>
    <property type="molecule type" value="Genomic_DNA"/>
</dbReference>
<evidence type="ECO:0000256" key="2">
    <source>
        <dbReference type="ARBA" id="ARBA00004838"/>
    </source>
</evidence>
<comment type="catalytic activity">
    <reaction evidence="1 13 16">
        <text>(2R)-3-phosphoglycerate + ATP = (2R)-3-phospho-glyceroyl phosphate + ADP</text>
        <dbReference type="Rhea" id="RHEA:14801"/>
        <dbReference type="ChEBI" id="CHEBI:30616"/>
        <dbReference type="ChEBI" id="CHEBI:57604"/>
        <dbReference type="ChEBI" id="CHEBI:58272"/>
        <dbReference type="ChEBI" id="CHEBI:456216"/>
        <dbReference type="EC" id="2.7.2.3"/>
    </reaction>
</comment>
<reference evidence="17 18" key="1">
    <citation type="journal article" date="2009" name="J. Bacteriol.">
        <title>Complete and draft genome sequences of six members of the Aquificales.</title>
        <authorList>
            <person name="Reysenbach A.L."/>
            <person name="Hamamura N."/>
            <person name="Podar M."/>
            <person name="Griffiths E."/>
            <person name="Ferreira S."/>
            <person name="Hochstein R."/>
            <person name="Heidelberg J."/>
            <person name="Johnson J."/>
            <person name="Mead D."/>
            <person name="Pohorille A."/>
            <person name="Sarmiento M."/>
            <person name="Schweighofer K."/>
            <person name="Seshadri R."/>
            <person name="Voytek M.A."/>
        </authorList>
    </citation>
    <scope>NUCLEOTIDE SEQUENCE [LARGE SCALE GENOMIC DNA]</scope>
    <source>
        <strain evidence="18">Az-Fu1 / DSM 15241 / OCM 825</strain>
    </source>
</reference>
<dbReference type="CDD" id="cd00318">
    <property type="entry name" value="Phosphoglycerate_kinase"/>
    <property type="match status" value="1"/>
</dbReference>
<evidence type="ECO:0000256" key="6">
    <source>
        <dbReference type="ARBA" id="ARBA00016471"/>
    </source>
</evidence>
<evidence type="ECO:0000256" key="15">
    <source>
        <dbReference type="PIRSR" id="PIRSR000724-2"/>
    </source>
</evidence>
<dbReference type="HAMAP" id="MF_00145">
    <property type="entry name" value="Phosphoglyc_kinase"/>
    <property type="match status" value="1"/>
</dbReference>
<dbReference type="Pfam" id="PF00162">
    <property type="entry name" value="PGK"/>
    <property type="match status" value="1"/>
</dbReference>
<dbReference type="FunFam" id="3.40.50.1260:FF:000031">
    <property type="entry name" value="Phosphoglycerate kinase 1"/>
    <property type="match status" value="1"/>
</dbReference>
<accession>C1DTN7</accession>
<feature type="binding site" evidence="14">
    <location>
        <position position="121"/>
    </location>
    <ligand>
        <name>(2R)-3-phosphoglycerate</name>
        <dbReference type="ChEBI" id="CHEBI:58272"/>
    </ligand>
</feature>
<feature type="binding site" evidence="13 15">
    <location>
        <begin position="353"/>
        <end position="356"/>
    </location>
    <ligand>
        <name>ATP</name>
        <dbReference type="ChEBI" id="CHEBI:30616"/>
    </ligand>
</feature>
<dbReference type="GO" id="GO:0043531">
    <property type="term" value="F:ADP binding"/>
    <property type="evidence" value="ECO:0007669"/>
    <property type="project" value="TreeGrafter"/>
</dbReference>
<feature type="binding site" evidence="13 14">
    <location>
        <begin position="23"/>
        <end position="25"/>
    </location>
    <ligand>
        <name>substrate</name>
    </ligand>
</feature>
<evidence type="ECO:0000256" key="13">
    <source>
        <dbReference type="HAMAP-Rule" id="MF_00145"/>
    </source>
</evidence>
<dbReference type="GO" id="GO:0005829">
    <property type="term" value="C:cytosol"/>
    <property type="evidence" value="ECO:0007669"/>
    <property type="project" value="TreeGrafter"/>
</dbReference>
<dbReference type="GO" id="GO:0004618">
    <property type="term" value="F:phosphoglycerate kinase activity"/>
    <property type="evidence" value="ECO:0007669"/>
    <property type="project" value="UniProtKB-UniRule"/>
</dbReference>
<dbReference type="UniPathway" id="UPA00109">
    <property type="reaction ID" value="UER00185"/>
</dbReference>
<dbReference type="InterPro" id="IPR015824">
    <property type="entry name" value="Phosphoglycerate_kinase_N"/>
</dbReference>
<name>C1DTN7_SULAA</name>
<comment type="pathway">
    <text evidence="2 13">Carbohydrate degradation; glycolysis; pyruvate from D-glyceraldehyde 3-phosphate: step 2/5.</text>
</comment>
<evidence type="ECO:0000313" key="17">
    <source>
        <dbReference type="EMBL" id="ACN98786.1"/>
    </source>
</evidence>
<keyword evidence="10 13" id="KW-0418">Kinase</keyword>
<evidence type="ECO:0000256" key="11">
    <source>
        <dbReference type="ARBA" id="ARBA00022840"/>
    </source>
</evidence>
<comment type="subunit">
    <text evidence="4 13">Monomer.</text>
</comment>
<dbReference type="OrthoDB" id="9808460at2"/>
<gene>
    <name evidence="13 17" type="primary">pgk</name>
    <name evidence="17" type="ordered locus">SULAZ_0482</name>
</gene>
<keyword evidence="9 13" id="KW-0547">Nucleotide-binding</keyword>
<dbReference type="Proteomes" id="UP000001369">
    <property type="component" value="Chromosome"/>
</dbReference>
<dbReference type="PRINTS" id="PR00477">
    <property type="entry name" value="PHGLYCKINASE"/>
</dbReference>
<dbReference type="FunFam" id="3.40.50.1260:FF:000006">
    <property type="entry name" value="Phosphoglycerate kinase"/>
    <property type="match status" value="1"/>
</dbReference>
<evidence type="ECO:0000256" key="16">
    <source>
        <dbReference type="RuleBase" id="RU000532"/>
    </source>
</evidence>
<dbReference type="KEGG" id="saf:SULAZ_0482"/>
<dbReference type="GO" id="GO:0006096">
    <property type="term" value="P:glycolytic process"/>
    <property type="evidence" value="ECO:0007669"/>
    <property type="project" value="UniProtKB-UniRule"/>
</dbReference>